<accession>A0A7G9SDU8</accession>
<dbReference type="AlphaFoldDB" id="A0A7G9SDU8"/>
<evidence type="ECO:0000313" key="3">
    <source>
        <dbReference type="Proteomes" id="UP000515955"/>
    </source>
</evidence>
<name>A0A7G9SDU8_9SPHN</name>
<proteinExistence type="predicted"/>
<evidence type="ECO:0000256" key="1">
    <source>
        <dbReference type="SAM" id="SignalP"/>
    </source>
</evidence>
<reference evidence="2 3" key="1">
    <citation type="submission" date="2020-08" db="EMBL/GenBank/DDBJ databases">
        <title>Genome sequence of Sphingomonas rhizophila KACC 19189T.</title>
        <authorList>
            <person name="Hyun D.-W."/>
            <person name="Bae J.-W."/>
        </authorList>
    </citation>
    <scope>NUCLEOTIDE SEQUENCE [LARGE SCALE GENOMIC DNA]</scope>
    <source>
        <strain evidence="2 3">KACC 19189</strain>
    </source>
</reference>
<evidence type="ECO:0000313" key="2">
    <source>
        <dbReference type="EMBL" id="QNN66023.1"/>
    </source>
</evidence>
<dbReference type="EMBL" id="CP060717">
    <property type="protein sequence ID" value="QNN66023.1"/>
    <property type="molecule type" value="Genomic_DNA"/>
</dbReference>
<keyword evidence="1" id="KW-0732">Signal</keyword>
<protein>
    <submittedName>
        <fullName evidence="2">Uncharacterized protein</fullName>
    </submittedName>
</protein>
<organism evidence="2 3">
    <name type="scientific">Sphingomonas rhizophila</name>
    <dbReference type="NCBI Taxonomy" id="2071607"/>
    <lineage>
        <taxon>Bacteria</taxon>
        <taxon>Pseudomonadati</taxon>
        <taxon>Pseudomonadota</taxon>
        <taxon>Alphaproteobacteria</taxon>
        <taxon>Sphingomonadales</taxon>
        <taxon>Sphingomonadaceae</taxon>
        <taxon>Sphingomonas</taxon>
    </lineage>
</organism>
<feature type="signal peptide" evidence="1">
    <location>
        <begin position="1"/>
        <end position="19"/>
    </location>
</feature>
<feature type="chain" id="PRO_5028836946" evidence="1">
    <location>
        <begin position="20"/>
        <end position="233"/>
    </location>
</feature>
<dbReference type="Proteomes" id="UP000515955">
    <property type="component" value="Chromosome"/>
</dbReference>
<dbReference type="RefSeq" id="WP_187543008.1">
    <property type="nucleotide sequence ID" value="NZ_CP060717.1"/>
</dbReference>
<dbReference type="KEGG" id="srhi:H9L12_05865"/>
<keyword evidence="3" id="KW-1185">Reference proteome</keyword>
<sequence length="233" mass="25319">MRRSLLLVMMAAVGSVAHAAAPLDKVALRKAGASYYRCIAESKPVEATAFVLDRTTARTIYKTMGRAVDPACMKGDAYRYVETLRGNVDLIRYGVANALVRQSYPTTYPATMASAPALVHTKRPFDEAGFMSSARFRNLGPRALTEARQEKAVFDFMEVFGDCVVRRNPAAAHKFLLTDVASPDERAALGGLRPSLATCLPADRKATLDLDMIRGAVADNFIRLAEASRGASR</sequence>
<gene>
    <name evidence="2" type="ORF">H9L12_05865</name>
</gene>